<reference evidence="2" key="1">
    <citation type="submission" date="2021-02" db="EMBL/GenBank/DDBJ databases">
        <authorList>
            <person name="Dougan E. K."/>
            <person name="Rhodes N."/>
            <person name="Thang M."/>
            <person name="Chan C."/>
        </authorList>
    </citation>
    <scope>NUCLEOTIDE SEQUENCE</scope>
</reference>
<keyword evidence="3" id="KW-1185">Reference proteome</keyword>
<evidence type="ECO:0000256" key="1">
    <source>
        <dbReference type="SAM" id="MobiDB-lite"/>
    </source>
</evidence>
<organism evidence="2 3">
    <name type="scientific">Symbiodinium pilosum</name>
    <name type="common">Dinoflagellate</name>
    <dbReference type="NCBI Taxonomy" id="2952"/>
    <lineage>
        <taxon>Eukaryota</taxon>
        <taxon>Sar</taxon>
        <taxon>Alveolata</taxon>
        <taxon>Dinophyceae</taxon>
        <taxon>Suessiales</taxon>
        <taxon>Symbiodiniaceae</taxon>
        <taxon>Symbiodinium</taxon>
    </lineage>
</organism>
<feature type="non-terminal residue" evidence="2">
    <location>
        <position position="235"/>
    </location>
</feature>
<comment type="caution">
    <text evidence="2">The sequence shown here is derived from an EMBL/GenBank/DDBJ whole genome shotgun (WGS) entry which is preliminary data.</text>
</comment>
<accession>A0A812RVQ1</accession>
<evidence type="ECO:0000313" key="3">
    <source>
        <dbReference type="Proteomes" id="UP000649617"/>
    </source>
</evidence>
<protein>
    <submittedName>
        <fullName evidence="2">Uncharacterized protein</fullName>
    </submittedName>
</protein>
<gene>
    <name evidence="2" type="ORF">SPIL2461_LOCUS11158</name>
</gene>
<dbReference type="AlphaFoldDB" id="A0A812RVQ1"/>
<feature type="region of interest" description="Disordered" evidence="1">
    <location>
        <begin position="74"/>
        <end position="93"/>
    </location>
</feature>
<dbReference type="EMBL" id="CAJNIZ010021672">
    <property type="protein sequence ID" value="CAE7454694.1"/>
    <property type="molecule type" value="Genomic_DNA"/>
</dbReference>
<dbReference type="OrthoDB" id="10507804at2759"/>
<evidence type="ECO:0000313" key="2">
    <source>
        <dbReference type="EMBL" id="CAE7454694.1"/>
    </source>
</evidence>
<proteinExistence type="predicted"/>
<sequence>VSDRSVLGTWPSSVTKIVELIEGACYTYDKGEANIMKTGIKAGKTAQEVVEEYDPWQKLVQELDATIAQEGSVVQARGEGDDDQEPSSSGAKAAVADAADALKGPKLVAVTAAGIDLATVEDGWLSYMEKMVQKHLVLVTEKGLSQSQLVKALEKHSLVYVTTRMLDSSLRAPFSSAWGRKRSTILLNHFGMASERKHDKGRKIKGGKTVAREIMLHFTESSVQAKKYRKKNKAG</sequence>
<name>A0A812RVQ1_SYMPI</name>
<dbReference type="Proteomes" id="UP000649617">
    <property type="component" value="Unassembled WGS sequence"/>
</dbReference>